<feature type="region of interest" description="Disordered" evidence="7">
    <location>
        <begin position="128"/>
        <end position="149"/>
    </location>
</feature>
<gene>
    <name evidence="11" type="ORF">Cvel_6455</name>
</gene>
<dbReference type="GO" id="GO:0051082">
    <property type="term" value="F:unfolded protein binding"/>
    <property type="evidence" value="ECO:0007669"/>
    <property type="project" value="InterPro"/>
</dbReference>
<evidence type="ECO:0008006" key="12">
    <source>
        <dbReference type="Google" id="ProtNLM"/>
    </source>
</evidence>
<dbReference type="GO" id="GO:0005524">
    <property type="term" value="F:ATP binding"/>
    <property type="evidence" value="ECO:0007669"/>
    <property type="project" value="InterPro"/>
</dbReference>
<dbReference type="Pfam" id="PF01556">
    <property type="entry name" value="DnaJ_C"/>
    <property type="match status" value="1"/>
</dbReference>
<dbReference type="InterPro" id="IPR001623">
    <property type="entry name" value="DnaJ_domain"/>
</dbReference>
<dbReference type="HAMAP" id="MF_01152">
    <property type="entry name" value="DnaJ"/>
    <property type="match status" value="1"/>
</dbReference>
<feature type="chain" id="PRO_5005191730" description="J domain-containing protein" evidence="8">
    <location>
        <begin position="23"/>
        <end position="456"/>
    </location>
</feature>
<dbReference type="PANTHER" id="PTHR43096:SF10">
    <property type="entry name" value="CHAPERONE PROTEIN DNAJ A6, CHLOROPLASTIC"/>
    <property type="match status" value="1"/>
</dbReference>
<keyword evidence="1 6" id="KW-0479">Metal-binding</keyword>
<evidence type="ECO:0000313" key="11">
    <source>
        <dbReference type="EMBL" id="CEM42131.1"/>
    </source>
</evidence>
<dbReference type="CDD" id="cd10719">
    <property type="entry name" value="DnaJ_zf"/>
    <property type="match status" value="1"/>
</dbReference>
<evidence type="ECO:0000256" key="8">
    <source>
        <dbReference type="SAM" id="SignalP"/>
    </source>
</evidence>
<protein>
    <recommendedName>
        <fullName evidence="12">J domain-containing protein</fullName>
    </recommendedName>
</protein>
<evidence type="ECO:0000256" key="3">
    <source>
        <dbReference type="ARBA" id="ARBA00022771"/>
    </source>
</evidence>
<evidence type="ECO:0000256" key="1">
    <source>
        <dbReference type="ARBA" id="ARBA00022723"/>
    </source>
</evidence>
<sequence length="456" mass="48937">MFRLLGALPLSLSLLNSLSTEGFQFSPLSRGERRLFRLVHSPLQQPSRRPSPAVLSAEDGESSLSTVIDPYRVLGLEKGATDLEIKAKYKELYRQFHPDFGGDKLVMGEINDAYEILSDPRKKAQFDRTGTVEAEEEGEEVEEGEDDEGMIDPLGGFSGGGAVSPFGGMDLMEQLFGFGGMGGMGGRRQTRGEDLRVDIEVDFETAVFGGKQMVNVPRSEECGECEGRGTEKGTKPSECSACKGRGMITKQSRTAFGMSSISTTCRTCGGRGVMPGRPCNSCDGAGLVPASRTIEVDLPCGVEDGVRLRVEGEGNSGRNGGPSGDLYVFLKVKPHPQFSRAGQVISSEVPISVTDAILGKSITVPVVDGEVEISVPPGAQAGQTIKIPRRGAPKLGVEKSRGDHYVKLKVDIPKASSLTREERELVDKLDELLSQRLGSKPKKKKGKGGFFGFGKE</sequence>
<dbReference type="FunFam" id="2.60.260.20:FF:000005">
    <property type="entry name" value="Chaperone protein dnaJ 1, mitochondrial"/>
    <property type="match status" value="1"/>
</dbReference>
<evidence type="ECO:0000259" key="10">
    <source>
        <dbReference type="PROSITE" id="PS51188"/>
    </source>
</evidence>
<dbReference type="CDD" id="cd10747">
    <property type="entry name" value="DnaJ_C"/>
    <property type="match status" value="1"/>
</dbReference>
<evidence type="ECO:0000256" key="2">
    <source>
        <dbReference type="ARBA" id="ARBA00022737"/>
    </source>
</evidence>
<evidence type="ECO:0000256" key="6">
    <source>
        <dbReference type="PROSITE-ProRule" id="PRU00546"/>
    </source>
</evidence>
<feature type="compositionally biased region" description="Acidic residues" evidence="7">
    <location>
        <begin position="133"/>
        <end position="149"/>
    </location>
</feature>
<feature type="region of interest" description="Disordered" evidence="7">
    <location>
        <begin position="436"/>
        <end position="456"/>
    </location>
</feature>
<dbReference type="CDD" id="cd06257">
    <property type="entry name" value="DnaJ"/>
    <property type="match status" value="1"/>
</dbReference>
<evidence type="ECO:0000256" key="7">
    <source>
        <dbReference type="SAM" id="MobiDB-lite"/>
    </source>
</evidence>
<evidence type="ECO:0000259" key="9">
    <source>
        <dbReference type="PROSITE" id="PS50076"/>
    </source>
</evidence>
<dbReference type="SUPFAM" id="SSF49493">
    <property type="entry name" value="HSP40/DnaJ peptide-binding domain"/>
    <property type="match status" value="2"/>
</dbReference>
<dbReference type="Pfam" id="PF00226">
    <property type="entry name" value="DnaJ"/>
    <property type="match status" value="1"/>
</dbReference>
<keyword evidence="8" id="KW-0732">Signal</keyword>
<dbReference type="EMBL" id="CDMZ01002386">
    <property type="protein sequence ID" value="CEM42131.1"/>
    <property type="molecule type" value="Genomic_DNA"/>
</dbReference>
<dbReference type="GO" id="GO:0009408">
    <property type="term" value="P:response to heat"/>
    <property type="evidence" value="ECO:0007669"/>
    <property type="project" value="InterPro"/>
</dbReference>
<feature type="zinc finger region" description="CR-type" evidence="6">
    <location>
        <begin position="209"/>
        <end position="291"/>
    </location>
</feature>
<dbReference type="SUPFAM" id="SSF57938">
    <property type="entry name" value="DnaJ/Hsp40 cysteine-rich domain"/>
    <property type="match status" value="1"/>
</dbReference>
<evidence type="ECO:0000256" key="5">
    <source>
        <dbReference type="ARBA" id="ARBA00023186"/>
    </source>
</evidence>
<dbReference type="Gene3D" id="2.10.230.10">
    <property type="entry name" value="Heat shock protein DnaJ, cysteine-rich domain"/>
    <property type="match status" value="1"/>
</dbReference>
<dbReference type="PhylomeDB" id="A0A0G4HE59"/>
<dbReference type="GO" id="GO:0005737">
    <property type="term" value="C:cytoplasm"/>
    <property type="evidence" value="ECO:0007669"/>
    <property type="project" value="TreeGrafter"/>
</dbReference>
<keyword evidence="3 6" id="KW-0863">Zinc-finger</keyword>
<keyword evidence="2" id="KW-0677">Repeat</keyword>
<dbReference type="InterPro" id="IPR008971">
    <property type="entry name" value="HSP40/DnaJ_pept-bd"/>
</dbReference>
<reference evidence="11" key="1">
    <citation type="submission" date="2014-11" db="EMBL/GenBank/DDBJ databases">
        <authorList>
            <person name="Otto D Thomas"/>
            <person name="Naeem Raeece"/>
        </authorList>
    </citation>
    <scope>NUCLEOTIDE SEQUENCE</scope>
</reference>
<dbReference type="AlphaFoldDB" id="A0A0G4HE59"/>
<dbReference type="InterPro" id="IPR001305">
    <property type="entry name" value="HSP_DnaJ_Cys-rich_dom"/>
</dbReference>
<name>A0A0G4HE59_9ALVE</name>
<dbReference type="SUPFAM" id="SSF46565">
    <property type="entry name" value="Chaperone J-domain"/>
    <property type="match status" value="1"/>
</dbReference>
<evidence type="ECO:0000256" key="4">
    <source>
        <dbReference type="ARBA" id="ARBA00022833"/>
    </source>
</evidence>
<dbReference type="PROSITE" id="PS50076">
    <property type="entry name" value="DNAJ_2"/>
    <property type="match status" value="1"/>
</dbReference>
<dbReference type="InterPro" id="IPR036869">
    <property type="entry name" value="J_dom_sf"/>
</dbReference>
<dbReference type="InterPro" id="IPR012724">
    <property type="entry name" value="DnaJ"/>
</dbReference>
<dbReference type="GO" id="GO:0042026">
    <property type="term" value="P:protein refolding"/>
    <property type="evidence" value="ECO:0007669"/>
    <property type="project" value="TreeGrafter"/>
</dbReference>
<dbReference type="VEuPathDB" id="CryptoDB:Cvel_6455"/>
<dbReference type="Pfam" id="PF00684">
    <property type="entry name" value="DnaJ_CXXCXGXG"/>
    <property type="match status" value="1"/>
</dbReference>
<dbReference type="GO" id="GO:0031072">
    <property type="term" value="F:heat shock protein binding"/>
    <property type="evidence" value="ECO:0007669"/>
    <property type="project" value="InterPro"/>
</dbReference>
<dbReference type="GO" id="GO:0008270">
    <property type="term" value="F:zinc ion binding"/>
    <property type="evidence" value="ECO:0007669"/>
    <property type="project" value="UniProtKB-KW"/>
</dbReference>
<dbReference type="PROSITE" id="PS51188">
    <property type="entry name" value="ZF_CR"/>
    <property type="match status" value="1"/>
</dbReference>
<dbReference type="Gene3D" id="1.10.287.110">
    <property type="entry name" value="DnaJ domain"/>
    <property type="match status" value="1"/>
</dbReference>
<feature type="domain" description="CR-type" evidence="10">
    <location>
        <begin position="209"/>
        <end position="291"/>
    </location>
</feature>
<dbReference type="Gene3D" id="2.60.260.20">
    <property type="entry name" value="Urease metallochaperone UreE, N-terminal domain"/>
    <property type="match status" value="2"/>
</dbReference>
<dbReference type="PANTHER" id="PTHR43096">
    <property type="entry name" value="DNAJ HOMOLOG 1, MITOCHONDRIAL-RELATED"/>
    <property type="match status" value="1"/>
</dbReference>
<proteinExistence type="inferred from homology"/>
<feature type="signal peptide" evidence="8">
    <location>
        <begin position="1"/>
        <end position="22"/>
    </location>
</feature>
<organism evidence="11">
    <name type="scientific">Chromera velia CCMP2878</name>
    <dbReference type="NCBI Taxonomy" id="1169474"/>
    <lineage>
        <taxon>Eukaryota</taxon>
        <taxon>Sar</taxon>
        <taxon>Alveolata</taxon>
        <taxon>Colpodellida</taxon>
        <taxon>Chromeraceae</taxon>
        <taxon>Chromera</taxon>
    </lineage>
</organism>
<dbReference type="FunFam" id="2.10.230.10:FF:000002">
    <property type="entry name" value="Molecular chaperone DnaJ"/>
    <property type="match status" value="1"/>
</dbReference>
<dbReference type="InterPro" id="IPR036410">
    <property type="entry name" value="HSP_DnaJ_Cys-rich_dom_sf"/>
</dbReference>
<keyword evidence="4 6" id="KW-0862">Zinc</keyword>
<accession>A0A0G4HE59</accession>
<dbReference type="PRINTS" id="PR00625">
    <property type="entry name" value="JDOMAIN"/>
</dbReference>
<dbReference type="SMART" id="SM00271">
    <property type="entry name" value="DnaJ"/>
    <property type="match status" value="1"/>
</dbReference>
<dbReference type="InterPro" id="IPR002939">
    <property type="entry name" value="DnaJ_C"/>
</dbReference>
<keyword evidence="5" id="KW-0143">Chaperone</keyword>
<feature type="domain" description="J" evidence="9">
    <location>
        <begin position="69"/>
        <end position="130"/>
    </location>
</feature>